<name>A0A318SPG5_9BURK</name>
<evidence type="ECO:0000313" key="1">
    <source>
        <dbReference type="EMBL" id="PYE73396.1"/>
    </source>
</evidence>
<dbReference type="InterPro" id="IPR010751">
    <property type="entry name" value="TrfA"/>
</dbReference>
<keyword evidence="2" id="KW-1185">Reference proteome</keyword>
<protein>
    <submittedName>
        <fullName evidence="1">TrfA protein</fullName>
    </submittedName>
</protein>
<gene>
    <name evidence="1" type="ORF">DFQ15_13625</name>
</gene>
<accession>A0A318SPG5</accession>
<organism evidence="1 2">
    <name type="scientific">Xylophilus ampelinus</name>
    <dbReference type="NCBI Taxonomy" id="54067"/>
    <lineage>
        <taxon>Bacteria</taxon>
        <taxon>Pseudomonadati</taxon>
        <taxon>Pseudomonadota</taxon>
        <taxon>Betaproteobacteria</taxon>
        <taxon>Burkholderiales</taxon>
        <taxon>Xylophilus</taxon>
    </lineage>
</organism>
<dbReference type="EMBL" id="QJTC01000036">
    <property type="protein sequence ID" value="PYE73396.1"/>
    <property type="molecule type" value="Genomic_DNA"/>
</dbReference>
<dbReference type="RefSeq" id="WP_267896162.1">
    <property type="nucleotide sequence ID" value="NZ_QJTC01000036.1"/>
</dbReference>
<reference evidence="1 2" key="1">
    <citation type="submission" date="2018-06" db="EMBL/GenBank/DDBJ databases">
        <title>Genomic Encyclopedia of Type Strains, Phase III (KMG-III): the genomes of soil and plant-associated and newly described type strains.</title>
        <authorList>
            <person name="Whitman W."/>
        </authorList>
    </citation>
    <scope>NUCLEOTIDE SEQUENCE [LARGE SCALE GENOMIC DNA]</scope>
    <source>
        <strain evidence="1 2">CECT 7646</strain>
    </source>
</reference>
<comment type="caution">
    <text evidence="1">The sequence shown here is derived from an EMBL/GenBank/DDBJ whole genome shotgun (WGS) entry which is preliminary data.</text>
</comment>
<sequence>PMRSTAGRAKVWAYDRHWLSTASCSSAAHSITPSFIEIQVLRFRFESAEPYPLKLETFRLMCGSDSTRPKKWREQVGEACDELRENGLVESAWVNDDLVHCKR</sequence>
<proteinExistence type="predicted"/>
<dbReference type="AlphaFoldDB" id="A0A318SPG5"/>
<dbReference type="Proteomes" id="UP000247540">
    <property type="component" value="Unassembled WGS sequence"/>
</dbReference>
<dbReference type="Pfam" id="PF07042">
    <property type="entry name" value="TrfA"/>
    <property type="match status" value="1"/>
</dbReference>
<evidence type="ECO:0000313" key="2">
    <source>
        <dbReference type="Proteomes" id="UP000247540"/>
    </source>
</evidence>
<feature type="non-terminal residue" evidence="1">
    <location>
        <position position="1"/>
    </location>
</feature>